<accession>D5ZR13</accession>
<evidence type="ECO:0000313" key="2">
    <source>
        <dbReference type="Proteomes" id="UP000003824"/>
    </source>
</evidence>
<dbReference type="EMBL" id="DS999641">
    <property type="protein sequence ID" value="EFE68404.2"/>
    <property type="molecule type" value="Genomic_DNA"/>
</dbReference>
<organism evidence="1 2">
    <name type="scientific">Streptomyces viridosporus (strain ATCC 14672 / DSM 40746 / JCM 4963 / KCTC 9882 / NRRL B-12104 / FH 1290)</name>
    <name type="common">Streptomyces ghanaensis</name>
    <dbReference type="NCBI Taxonomy" id="566461"/>
    <lineage>
        <taxon>Bacteria</taxon>
        <taxon>Bacillati</taxon>
        <taxon>Actinomycetota</taxon>
        <taxon>Actinomycetes</taxon>
        <taxon>Kitasatosporales</taxon>
        <taxon>Streptomycetaceae</taxon>
        <taxon>Streptomyces</taxon>
    </lineage>
</organism>
<name>D5ZR13_STRV1</name>
<gene>
    <name evidence="1" type="ORF">SSFG_03648</name>
</gene>
<proteinExistence type="predicted"/>
<dbReference type="Proteomes" id="UP000003824">
    <property type="component" value="Unassembled WGS sequence"/>
</dbReference>
<evidence type="ECO:0000313" key="1">
    <source>
        <dbReference type="EMBL" id="EFE68404.2"/>
    </source>
</evidence>
<reference evidence="2" key="1">
    <citation type="submission" date="2008-12" db="EMBL/GenBank/DDBJ databases">
        <title>Annotation of Streptomyces ghanaensis ATCC 14672.</title>
        <authorList>
            <consortium name="The Broad Institute Genome Sequencing Platform"/>
            <consortium name="Broad Institute Microbial Sequencing Center"/>
            <person name="Fischbach M."/>
            <person name="Ward D."/>
            <person name="Young S."/>
            <person name="Kodira C.D."/>
            <person name="Zeng Q."/>
            <person name="Koehrsen M."/>
            <person name="Godfrey P."/>
            <person name="Alvarado L."/>
            <person name="Berlin A.M."/>
            <person name="Borenstein D."/>
            <person name="Chen Z."/>
            <person name="Engels R."/>
            <person name="Freedman E."/>
            <person name="Gellesch M."/>
            <person name="Goldberg J."/>
            <person name="Griggs A."/>
            <person name="Gujja S."/>
            <person name="Heiman D.I."/>
            <person name="Hepburn T.A."/>
            <person name="Howarth C."/>
            <person name="Jen D."/>
            <person name="Larson L."/>
            <person name="Lewis B."/>
            <person name="Mehta T."/>
            <person name="Park D."/>
            <person name="Pearson M."/>
            <person name="Roberts A."/>
            <person name="Saif S."/>
            <person name="Shea T.D."/>
            <person name="Shenoy N."/>
            <person name="Sisk P."/>
            <person name="Stolte C."/>
            <person name="Sykes S.N."/>
            <person name="Walk T."/>
            <person name="White J."/>
            <person name="Yandava C."/>
            <person name="Straight P."/>
            <person name="Clardy J."/>
            <person name="Hung D."/>
            <person name="Kolter R."/>
            <person name="Mekalanos J."/>
            <person name="Walker S."/>
            <person name="Walsh C.T."/>
            <person name="Wieland B.L.C."/>
            <person name="Ilzarbe M."/>
            <person name="Galagan J."/>
            <person name="Nusbaum C."/>
            <person name="Birren B."/>
        </authorList>
    </citation>
    <scope>NUCLEOTIDE SEQUENCE [LARGE SCALE GENOMIC DNA]</scope>
    <source>
        <strain evidence="2">ATCC 14672 / DSM 40746 / JCM 4963 / KCTC 9882 / NRRL B-12104 / FH 1290</strain>
    </source>
</reference>
<dbReference type="AlphaFoldDB" id="D5ZR13"/>
<dbReference type="RefSeq" id="WP_004985998.1">
    <property type="nucleotide sequence ID" value="NZ_DS999641.1"/>
</dbReference>
<sequence length="55" mass="6049">MTEITLMPVPEVAAVPVQECGGRLVDVRRERHVRVRVEAGEATRGTTGDVMFLVN</sequence>
<protein>
    <submittedName>
        <fullName evidence="1">Predicted protein</fullName>
    </submittedName>
</protein>